<sequence length="123" mass="14189">MEKAAVERSGATAMGLSAINCYMGMRWGENQPEDFVRYVRQDLMGLCREDLVYDIARHVDSSVHMFEKWGLPIFKTEDGRYKREGRWQIMIHGESFKPIVAEAAKKAIGPENVYERIFVSDLL</sequence>
<keyword evidence="1" id="KW-0285">Flavoprotein</keyword>
<evidence type="ECO:0000259" key="3">
    <source>
        <dbReference type="Pfam" id="PF00890"/>
    </source>
</evidence>
<comment type="caution">
    <text evidence="4">The sequence shown here is derived from an EMBL/GenBank/DDBJ whole genome shotgun (WGS) entry which is preliminary data.</text>
</comment>
<reference evidence="4" key="2">
    <citation type="journal article" date="2014" name="ISME J.">
        <title>Microbial stratification in low pH oxic and suboxic macroscopic growths along an acid mine drainage.</title>
        <authorList>
            <person name="Mendez-Garcia C."/>
            <person name="Mesa V."/>
            <person name="Sprenger R.R."/>
            <person name="Richter M."/>
            <person name="Diez M.S."/>
            <person name="Solano J."/>
            <person name="Bargiela R."/>
            <person name="Golyshina O.V."/>
            <person name="Manteca A."/>
            <person name="Ramos J.L."/>
            <person name="Gallego J.R."/>
            <person name="Llorente I."/>
            <person name="Martins Dos Santos V.A."/>
            <person name="Jensen O.N."/>
            <person name="Pelaez A.I."/>
            <person name="Sanchez J."/>
            <person name="Ferrer M."/>
        </authorList>
    </citation>
    <scope>NUCLEOTIDE SEQUENCE</scope>
</reference>
<gene>
    <name evidence="4" type="ORF">B1B_04071</name>
</gene>
<organism evidence="4">
    <name type="scientific">mine drainage metagenome</name>
    <dbReference type="NCBI Taxonomy" id="410659"/>
    <lineage>
        <taxon>unclassified sequences</taxon>
        <taxon>metagenomes</taxon>
        <taxon>ecological metagenomes</taxon>
    </lineage>
</organism>
<dbReference type="EMBL" id="AUZY01002547">
    <property type="protein sequence ID" value="EQD72071.1"/>
    <property type="molecule type" value="Genomic_DNA"/>
</dbReference>
<accession>T1BGG2</accession>
<dbReference type="Gene3D" id="3.50.50.60">
    <property type="entry name" value="FAD/NAD(P)-binding domain"/>
    <property type="match status" value="1"/>
</dbReference>
<dbReference type="InterPro" id="IPR003953">
    <property type="entry name" value="FAD-dep_OxRdtase_2_FAD-bd"/>
</dbReference>
<protein>
    <submittedName>
        <fullName evidence="4">AprA</fullName>
    </submittedName>
</protein>
<name>T1BGG2_9ZZZZ</name>
<dbReference type="InterPro" id="IPR036188">
    <property type="entry name" value="FAD/NAD-bd_sf"/>
</dbReference>
<dbReference type="AlphaFoldDB" id="T1BGG2"/>
<evidence type="ECO:0000313" key="4">
    <source>
        <dbReference type="EMBL" id="EQD72071.1"/>
    </source>
</evidence>
<proteinExistence type="predicted"/>
<dbReference type="GO" id="GO:0016491">
    <property type="term" value="F:oxidoreductase activity"/>
    <property type="evidence" value="ECO:0007669"/>
    <property type="project" value="UniProtKB-KW"/>
</dbReference>
<dbReference type="SUPFAM" id="SSF51905">
    <property type="entry name" value="FAD/NAD(P)-binding domain"/>
    <property type="match status" value="1"/>
</dbReference>
<evidence type="ECO:0000256" key="1">
    <source>
        <dbReference type="ARBA" id="ARBA00022630"/>
    </source>
</evidence>
<keyword evidence="2" id="KW-0560">Oxidoreductase</keyword>
<evidence type="ECO:0000256" key="2">
    <source>
        <dbReference type="ARBA" id="ARBA00023002"/>
    </source>
</evidence>
<dbReference type="Pfam" id="PF00890">
    <property type="entry name" value="FAD_binding_2"/>
    <property type="match status" value="1"/>
</dbReference>
<reference evidence="4" key="1">
    <citation type="submission" date="2013-08" db="EMBL/GenBank/DDBJ databases">
        <authorList>
            <person name="Mendez C."/>
            <person name="Richter M."/>
            <person name="Ferrer M."/>
            <person name="Sanchez J."/>
        </authorList>
    </citation>
    <scope>NUCLEOTIDE SEQUENCE</scope>
</reference>
<feature type="non-terminal residue" evidence="4">
    <location>
        <position position="123"/>
    </location>
</feature>
<feature type="domain" description="FAD-dependent oxidoreductase 2 FAD-binding" evidence="3">
    <location>
        <begin position="8"/>
        <end position="84"/>
    </location>
</feature>